<evidence type="ECO:0000256" key="2">
    <source>
        <dbReference type="SAM" id="MobiDB-lite"/>
    </source>
</evidence>
<feature type="coiled-coil region" evidence="1">
    <location>
        <begin position="1579"/>
        <end position="1652"/>
    </location>
</feature>
<dbReference type="PANTHER" id="PTHR23159:SF31">
    <property type="entry name" value="CENTROSOME-ASSOCIATED PROTEIN CEP250 ISOFORM X1"/>
    <property type="match status" value="1"/>
</dbReference>
<feature type="region of interest" description="Disordered" evidence="2">
    <location>
        <begin position="2192"/>
        <end position="2229"/>
    </location>
</feature>
<proteinExistence type="predicted"/>
<sequence length="2873" mass="331575">MLQKWKLIISNWINCYFDESNQDERSVNIESLLNIISHLHENLNLDESKSSILEAHTVEGFVLEKYPEFKFENGTVEASNEDEIHLVASLLLLFVCVNSKDVDIKSAMCSKLSGDDQETILKFSKSLLDCSPITRRDVQAAIADACGEEMASGHVKVAETPPALRSLHGEVRRLQAALDAERFDRNYLQEELARTNLRLEKLTKDKEQYKLDIVNLKAKISLCGGQEQESRGAEAEAEASGKLLRQLQDLEERLVRTQEALDDAVYERDTYKTKVDELKQDRDKWLSVSQQESERAAVLCEELEAERRHTHSLKELVNELRQHNRRNGLDSSQLECDDPDASIQSLTHNISVCSEACANVVEVQLGEEKAKVEALKQQLQRLEHDMNELNQKTEKDKQKYEKQISERDSDILDLKHRFNEEVEEKNNLKSQYNDDISKLNNEINELEQKIKDNNDHSRLMIENKMQEIKTLQEEKISLLQSLSNETTKLENIITGLKAELEAEKQARLNMRDSYENQMMKLNEKVLNRNNELVELQNSIFEKGEMIETLQMDLRNEKEISNKYHINVRQLSEQKREVENKLQDKNDEMNAMQKSLEHNISTVLKEADHFKNLVASLQDHCRQIEQCKTQLEGDIKKQTTRFEELLKDMDNLKNSYSEETKKLKFELDEKNAIINSLQTQLQDEIHHKIGYQEELQRLQAAKLHLSEELNKLNVECSKVKIELTGKERTIESLDLCLKEARDTNDKLKSDNEKLNQELMKMSNEITHKNNSMEILNSTFETTKKSLEEQLSAQSETIEYNNHKIANLTGKKKSLQSQIEIINTEKAKLENDLLAKNKQISQLQAECEKMTKTIDENKKAIRSLDQNMTKEKQKYSALETTFDSEMSKMMGKLNDTEKTIKELSSSSRKAIKNKDHQIHTLNNEIESLKRALDIDKENMSLIHKERDALTLKLNEEISFKNKIEKEYQNQCAHLENVTSQLNDEISDKNHEITKLKMELELSMKTVEAKCKEIRLLGERLSKEDQLIRDLAHQKTVETKDLQKKITELQSLNHDLQQEVKVANDCKKQTMEAMRKENEQLQFAIEEDNSNHEVLLKEKDCIIDKLEQQLKVQTVQLESIRKDYENITLTLEIYKVDTKRSIETKEELINNLTHEVAAMQRTLADLKNERDLLGKNLETMAQQMKDAENKNKDEVVKLVETLTHEEITNAVSMKEKELLQTQLIEEKAARDSLQTEKEHQSEEIKVLIADKKELLNEKVILTLQIAEEQSVRRIYEEERKALAFEAATLEEKLLKQVAMTETLLESKECLTQQLVEEKSAKELAEKEKENLLMEKHLIEQKIIEVENNREEMSKEIDHLIEKHCLLDKQCMKEREANEVLRGEKLQLIQNLTAEKSSNELLHKENKSLLSENESLKHDLQEIRTIQEVLLADKELLLSEKEGLQKSLGVEKSAHDEIETEKDQLITKLHELNENYKSKVDTVQTELEKVTRDMDILQTDFKNQEELNTQITTALNTGLDKLVQGLQKEGIANEALQKILQSDNKDKASGKCEALINIANVLTTELVMRHNLEKALEHGNSSLAELKEVLKQKEMQLIELQTEVNRLQQVVNENKIELSKQNETYNATIEKKAREMHVLQQENQSLTNDLNDVKLQLELKVHSLKEKLIDNEDLTDKLKSTYECQMDNLNVMITKLTNYLKDKSLELETVRKEKDRALQTVEEKCEVIKGLEEEIKAEVQKQQKMVKDFESERQILKNMVTVTESIMEDQKVTLNNVVAEHARANETLQEENKNITELLENTKKDFETKLQEKDATLDTLFKDLAEVKLEKDKIKKEVSVEKGELENEVKNLETKLIEKETELESVYKEIAELRLDKDLKQIKENFVTGIKEIITELQKKTIELKQLQEDKIILEGTIQKYKLDMVSLEKRNSDLQLKEDAVDTQLRTEIDNLTKALQEQTETNKNLELTLKEKTEYIEEIEEKAYLLQDQINLLEMDKNTLEEEKIVLMTDVNEFKTKISHLDTTISTHKEDIAKLNNEKLTLVKIIEENKAEITRLEQLLKESQEQHKKLGDDVTNDKLYLNNKCAILQEYHDKAEMQLEERQKEIIELQKELETLKAKVEICEEESKAKDAIVSKISKEKDVLEKEIEEKTKIIKSLKNNLEELNIEREALHILKKENAELIKAIGYRETFAAQSQERTSSHKHSGHAEKEHRDLQHQVDNTSSDITHSSTESLKTISDLERIIQDKNRTITTLNSDVTYLKTLMAESETKLLDVTKELEVSKENCHQLSTQLKKLVHQKNDEIADLKKQVNKMSVTENRATQIIKVSAKYQAIILKRIAEIKTNTVLKELTNFGNSNYDSEVKRSLSAGTITMEDLENFLETTDRHLRKCSEKQLALQKERDRLSEVNRINETEIINLKKFLTELSVSFQTFSSVKETYAQKLSKVVSVQRTVRREVLTLEGQLGAPALCRLERAFAAAAQDLAECALGLQRWHERCVARTISAEKLQQAFLSDSQRASLAGASFQNAGLEVQLDELDASFQRLLGEVARAARGEGRDDQQVTVMEVRAEYEDKLNRMKNKMKQLYTEQIGVFKEKQRAEVAALERELAAARGRLAQSARAYEQHIRGLTSELWSVGEKLLLQRDEADWLRRKQRSGSLMSLQHVHSSGLVPFQEEPARPSDSHSLRSLPVNNNATRREGRGLHMSDEEGEVFDNRWLKELSATPRRESVSGAAQRESGAPGQRLSELRWRNSLCPPHLKSSYPAETQFTHAVDEEDIKCIGLAGAAETKTQRKEVGITAYKKPGPPTPSKQAGRLSATDSELRESLRVEAEPQPSRKTSTPSRIRSLFRSSKNDTAEGTPRSRRLSNIFRKK</sequence>
<feature type="compositionally biased region" description="Basic and acidic residues" evidence="2">
    <location>
        <begin position="2821"/>
        <end position="2831"/>
    </location>
</feature>
<dbReference type="EMBL" id="NWSH01001413">
    <property type="protein sequence ID" value="PCG71312.1"/>
    <property type="molecule type" value="Genomic_DNA"/>
</dbReference>
<feature type="coiled-coil region" evidence="1">
    <location>
        <begin position="358"/>
        <end position="598"/>
    </location>
</feature>
<feature type="coiled-coil region" evidence="1">
    <location>
        <begin position="909"/>
        <end position="936"/>
    </location>
</feature>
<feature type="compositionally biased region" description="Basic and acidic residues" evidence="2">
    <location>
        <begin position="2676"/>
        <end position="2685"/>
    </location>
</feature>
<feature type="coiled-coil region" evidence="1">
    <location>
        <begin position="627"/>
        <end position="770"/>
    </location>
</feature>
<dbReference type="STRING" id="7102.A0A2A4JIT1"/>
<feature type="compositionally biased region" description="Basic and acidic residues" evidence="2">
    <location>
        <begin position="2696"/>
        <end position="2708"/>
    </location>
</feature>
<dbReference type="PANTHER" id="PTHR23159">
    <property type="entry name" value="CENTROSOMAL PROTEIN 2"/>
    <property type="match status" value="1"/>
</dbReference>
<feature type="coiled-coil region" evidence="1">
    <location>
        <begin position="1036"/>
        <end position="1359"/>
    </location>
</feature>
<feature type="region of interest" description="Disordered" evidence="2">
    <location>
        <begin position="2788"/>
        <end position="2873"/>
    </location>
</feature>
<evidence type="ECO:0000256" key="1">
    <source>
        <dbReference type="SAM" id="Coils"/>
    </source>
</evidence>
<feature type="coiled-coil region" evidence="1">
    <location>
        <begin position="1696"/>
        <end position="2176"/>
    </location>
</feature>
<feature type="compositionally biased region" description="Basic residues" evidence="2">
    <location>
        <begin position="2862"/>
        <end position="2873"/>
    </location>
</feature>
<evidence type="ECO:0000313" key="3">
    <source>
        <dbReference type="EMBL" id="PCG71312.1"/>
    </source>
</evidence>
<feature type="compositionally biased region" description="Basic and acidic residues" evidence="2">
    <location>
        <begin position="2205"/>
        <end position="2216"/>
    </location>
</feature>
<protein>
    <submittedName>
        <fullName evidence="3">Uncharacterized protein</fullName>
    </submittedName>
</protein>
<feature type="compositionally biased region" description="Polar residues" evidence="2">
    <location>
        <begin position="2217"/>
        <end position="2229"/>
    </location>
</feature>
<organism evidence="3">
    <name type="scientific">Heliothis virescens</name>
    <name type="common">Tobacco budworm moth</name>
    <dbReference type="NCBI Taxonomy" id="7102"/>
    <lineage>
        <taxon>Eukaryota</taxon>
        <taxon>Metazoa</taxon>
        <taxon>Ecdysozoa</taxon>
        <taxon>Arthropoda</taxon>
        <taxon>Hexapoda</taxon>
        <taxon>Insecta</taxon>
        <taxon>Pterygota</taxon>
        <taxon>Neoptera</taxon>
        <taxon>Endopterygota</taxon>
        <taxon>Lepidoptera</taxon>
        <taxon>Glossata</taxon>
        <taxon>Ditrysia</taxon>
        <taxon>Noctuoidea</taxon>
        <taxon>Noctuidae</taxon>
        <taxon>Heliothinae</taxon>
        <taxon>Heliothis</taxon>
    </lineage>
</organism>
<feature type="coiled-coil region" evidence="1">
    <location>
        <begin position="803"/>
        <end position="879"/>
    </location>
</feature>
<gene>
    <name evidence="3" type="ORF">B5V51_2002</name>
</gene>
<feature type="coiled-coil region" evidence="1">
    <location>
        <begin position="1451"/>
        <end position="1503"/>
    </location>
</feature>
<accession>A0A2A4JIT1</accession>
<name>A0A2A4JIT1_HELVI</name>
<feature type="region of interest" description="Disordered" evidence="2">
    <location>
        <begin position="2724"/>
        <end position="2745"/>
    </location>
</feature>
<feature type="coiled-coil region" evidence="1">
    <location>
        <begin position="185"/>
        <end position="281"/>
    </location>
</feature>
<comment type="caution">
    <text evidence="3">The sequence shown here is derived from an EMBL/GenBank/DDBJ whole genome shotgun (WGS) entry which is preliminary data.</text>
</comment>
<feature type="region of interest" description="Disordered" evidence="2">
    <location>
        <begin position="2672"/>
        <end position="2708"/>
    </location>
</feature>
<reference evidence="3" key="1">
    <citation type="submission" date="2017-09" db="EMBL/GenBank/DDBJ databases">
        <title>Contemporary evolution of a Lepidopteran species, Heliothis virescens, in response to modern agricultural practices.</title>
        <authorList>
            <person name="Fritz M.L."/>
            <person name="Deyonke A.M."/>
            <person name="Papanicolaou A."/>
            <person name="Micinski S."/>
            <person name="Westbrook J."/>
            <person name="Gould F."/>
        </authorList>
    </citation>
    <scope>NUCLEOTIDE SEQUENCE [LARGE SCALE GENOMIC DNA]</scope>
    <source>
        <strain evidence="3">HvINT-</strain>
        <tissue evidence="3">Whole body</tissue>
    </source>
</reference>
<keyword evidence="1" id="KW-0175">Coiled coil</keyword>
<feature type="coiled-coil region" evidence="1">
    <location>
        <begin position="962"/>
        <end position="996"/>
    </location>
</feature>
<feature type="coiled-coil region" evidence="1">
    <location>
        <begin position="2564"/>
        <end position="2621"/>
    </location>
</feature>
<feature type="coiled-coil region" evidence="1">
    <location>
        <begin position="2236"/>
        <end position="2316"/>
    </location>
</feature>